<dbReference type="InterPro" id="IPR016024">
    <property type="entry name" value="ARM-type_fold"/>
</dbReference>
<evidence type="ECO:0008006" key="3">
    <source>
        <dbReference type="Google" id="ProtNLM"/>
    </source>
</evidence>
<proteinExistence type="predicted"/>
<accession>A0A919CGL2</accession>
<dbReference type="AlphaFoldDB" id="A0A919CGL2"/>
<dbReference type="Gene3D" id="1.25.10.10">
    <property type="entry name" value="Leucine-rich Repeat Variant"/>
    <property type="match status" value="1"/>
</dbReference>
<name>A0A919CGL2_9ACTN</name>
<gene>
    <name evidence="1" type="ORF">GCM10010334_84380</name>
</gene>
<reference evidence="1" key="1">
    <citation type="journal article" date="2014" name="Int. J. Syst. Evol. Microbiol.">
        <title>Complete genome sequence of Corynebacterium casei LMG S-19264T (=DSM 44701T), isolated from a smear-ripened cheese.</title>
        <authorList>
            <consortium name="US DOE Joint Genome Institute (JGI-PGF)"/>
            <person name="Walter F."/>
            <person name="Albersmeier A."/>
            <person name="Kalinowski J."/>
            <person name="Ruckert C."/>
        </authorList>
    </citation>
    <scope>NUCLEOTIDE SEQUENCE</scope>
    <source>
        <strain evidence="1">JCM 4637</strain>
    </source>
</reference>
<dbReference type="RefSeq" id="WP_189828737.1">
    <property type="nucleotide sequence ID" value="NZ_BMVC01000039.1"/>
</dbReference>
<reference evidence="1" key="2">
    <citation type="submission" date="2020-09" db="EMBL/GenBank/DDBJ databases">
        <authorList>
            <person name="Sun Q."/>
            <person name="Ohkuma M."/>
        </authorList>
    </citation>
    <scope>NUCLEOTIDE SEQUENCE</scope>
    <source>
        <strain evidence="1">JCM 4637</strain>
    </source>
</reference>
<dbReference type="EMBL" id="BMVC01000039">
    <property type="protein sequence ID" value="GHD20144.1"/>
    <property type="molecule type" value="Genomic_DNA"/>
</dbReference>
<evidence type="ECO:0000313" key="1">
    <source>
        <dbReference type="EMBL" id="GHD20144.1"/>
    </source>
</evidence>
<protein>
    <recommendedName>
        <fullName evidence="3">HEAT repeat domain-containing protein</fullName>
    </recommendedName>
</protein>
<dbReference type="Proteomes" id="UP000638353">
    <property type="component" value="Unassembled WGS sequence"/>
</dbReference>
<comment type="caution">
    <text evidence="1">The sequence shown here is derived from an EMBL/GenBank/DDBJ whole genome shotgun (WGS) entry which is preliminary data.</text>
</comment>
<evidence type="ECO:0000313" key="2">
    <source>
        <dbReference type="Proteomes" id="UP000638353"/>
    </source>
</evidence>
<organism evidence="1 2">
    <name type="scientific">Streptomyces finlayi</name>
    <dbReference type="NCBI Taxonomy" id="67296"/>
    <lineage>
        <taxon>Bacteria</taxon>
        <taxon>Bacillati</taxon>
        <taxon>Actinomycetota</taxon>
        <taxon>Actinomycetes</taxon>
        <taxon>Kitasatosporales</taxon>
        <taxon>Streptomycetaceae</taxon>
        <taxon>Streptomyces</taxon>
    </lineage>
</organism>
<dbReference type="InterPro" id="IPR011989">
    <property type="entry name" value="ARM-like"/>
</dbReference>
<dbReference type="SUPFAM" id="SSF48371">
    <property type="entry name" value="ARM repeat"/>
    <property type="match status" value="1"/>
</dbReference>
<sequence length="125" mass="13379">MAADVLALIGKPAAAAVPPLKKLLSPGYEWTRVHAAAALWEIAGEAESDTVLETLLEAWEENDSTSNHVMACLAKMGDAAAPALSRIQAELTQSRRSGRFHSLESDLALQSDCRTVLSHLNPVCE</sequence>